<gene>
    <name evidence="2" type="ORF">Z520_02520</name>
</gene>
<dbReference type="Proteomes" id="UP000053411">
    <property type="component" value="Unassembled WGS sequence"/>
</dbReference>
<feature type="compositionally biased region" description="Basic and acidic residues" evidence="1">
    <location>
        <begin position="145"/>
        <end position="156"/>
    </location>
</feature>
<evidence type="ECO:0000256" key="1">
    <source>
        <dbReference type="SAM" id="MobiDB-lite"/>
    </source>
</evidence>
<protein>
    <submittedName>
        <fullName evidence="2">Uncharacterized protein</fullName>
    </submittedName>
</protein>
<feature type="compositionally biased region" description="Polar residues" evidence="1">
    <location>
        <begin position="157"/>
        <end position="169"/>
    </location>
</feature>
<dbReference type="VEuPathDB" id="FungiDB:Z520_02520"/>
<name>A0A0D2IZB2_9EURO</name>
<organism evidence="2 3">
    <name type="scientific">Fonsecaea multimorphosa CBS 102226</name>
    <dbReference type="NCBI Taxonomy" id="1442371"/>
    <lineage>
        <taxon>Eukaryota</taxon>
        <taxon>Fungi</taxon>
        <taxon>Dikarya</taxon>
        <taxon>Ascomycota</taxon>
        <taxon>Pezizomycotina</taxon>
        <taxon>Eurotiomycetes</taxon>
        <taxon>Chaetothyriomycetidae</taxon>
        <taxon>Chaetothyriales</taxon>
        <taxon>Herpotrichiellaceae</taxon>
        <taxon>Fonsecaea</taxon>
    </lineage>
</organism>
<proteinExistence type="predicted"/>
<dbReference type="EMBL" id="KN848064">
    <property type="protein sequence ID" value="KIY02382.1"/>
    <property type="molecule type" value="Genomic_DNA"/>
</dbReference>
<accession>A0A0D2IZB2</accession>
<evidence type="ECO:0000313" key="2">
    <source>
        <dbReference type="EMBL" id="KIY02382.1"/>
    </source>
</evidence>
<keyword evidence="3" id="KW-1185">Reference proteome</keyword>
<dbReference type="AlphaFoldDB" id="A0A0D2IZB2"/>
<feature type="region of interest" description="Disordered" evidence="1">
    <location>
        <begin position="131"/>
        <end position="169"/>
    </location>
</feature>
<reference evidence="2 3" key="1">
    <citation type="submission" date="2015-01" db="EMBL/GenBank/DDBJ databases">
        <title>The Genome Sequence of Fonsecaea multimorphosa CBS 102226.</title>
        <authorList>
            <consortium name="The Broad Institute Genomics Platform"/>
            <person name="Cuomo C."/>
            <person name="de Hoog S."/>
            <person name="Gorbushina A."/>
            <person name="Stielow B."/>
            <person name="Teixiera M."/>
            <person name="Abouelleil A."/>
            <person name="Chapman S.B."/>
            <person name="Priest M."/>
            <person name="Young S.K."/>
            <person name="Wortman J."/>
            <person name="Nusbaum C."/>
            <person name="Birren B."/>
        </authorList>
    </citation>
    <scope>NUCLEOTIDE SEQUENCE [LARGE SCALE GENOMIC DNA]</scope>
    <source>
        <strain evidence="2 3">CBS 102226</strain>
    </source>
</reference>
<dbReference type="OrthoDB" id="4160755at2759"/>
<sequence>MTPGSTFLGLLGRRSDLEDLQQDSVLGQLAEAKASLVQDVARILRSFMGLEPSSYPLVDIAGYDVHEQAPERQPCHTQTLLTPSLLSGFLSNQVPDHLERWFAQSDSAYLFTLDDDRTLWRWKEKSESMFPLDGKEDTGSLDTSGVEKEVWSDDNRSQQTGITSAVSAI</sequence>
<evidence type="ECO:0000313" key="3">
    <source>
        <dbReference type="Proteomes" id="UP000053411"/>
    </source>
</evidence>
<dbReference type="GeneID" id="27708266"/>
<dbReference type="RefSeq" id="XP_016636504.1">
    <property type="nucleotide sequence ID" value="XM_016773034.1"/>
</dbReference>